<feature type="transmembrane region" description="Helical" evidence="8">
    <location>
        <begin position="123"/>
        <end position="142"/>
    </location>
</feature>
<sequence>MARTGDAVAETLDQASESARELAAYVKPRLRGWLHLGMAPLALAASIVLIVLAPTTRGRIGALVFGISAVLLFTTSAVYHRGRWSPRVLAVLKRWDHSNIFLIIAGTYTPFALTLLPPDQARTLLIIVWSGALVGVAFRILWVGAPRWLYVPVYVALGWVAVFYFGPMLQHGGVAVVALIATGGLLYTLGAVVYGLKRPDPSPRWFGFHEVFHTFTVLAFVAHYVAASLAIYSGASGALA</sequence>
<dbReference type="PANTHER" id="PTHR20855">
    <property type="entry name" value="ADIPOR/PROGESTIN RECEPTOR-RELATED"/>
    <property type="match status" value="1"/>
</dbReference>
<evidence type="ECO:0000256" key="5">
    <source>
        <dbReference type="ARBA" id="ARBA00022989"/>
    </source>
</evidence>
<comment type="caution">
    <text evidence="9">The sequence shown here is derived from an EMBL/GenBank/DDBJ whole genome shotgun (WGS) entry which is preliminary data.</text>
</comment>
<organism evidence="9 10">
    <name type="scientific">Barrientosiimonas humi</name>
    <dbReference type="NCBI Taxonomy" id="999931"/>
    <lineage>
        <taxon>Bacteria</taxon>
        <taxon>Bacillati</taxon>
        <taxon>Actinomycetota</taxon>
        <taxon>Actinomycetes</taxon>
        <taxon>Micrococcales</taxon>
        <taxon>Dermacoccaceae</taxon>
        <taxon>Barrientosiimonas</taxon>
    </lineage>
</organism>
<reference evidence="9 10" key="1">
    <citation type="submission" date="2019-06" db="EMBL/GenBank/DDBJ databases">
        <title>Sequencing the genomes of 1000 actinobacteria strains.</title>
        <authorList>
            <person name="Klenk H.-P."/>
        </authorList>
    </citation>
    <scope>NUCLEOTIDE SEQUENCE [LARGE SCALE GENOMIC DNA]</scope>
    <source>
        <strain evidence="9 10">DSM 24617</strain>
    </source>
</reference>
<keyword evidence="3" id="KW-1003">Cell membrane</keyword>
<proteinExistence type="inferred from homology"/>
<keyword evidence="10" id="KW-1185">Reference proteome</keyword>
<comment type="similarity">
    <text evidence="2">Belongs to the UPF0073 (Hly-III) family.</text>
</comment>
<keyword evidence="7" id="KW-0479">Metal-binding</keyword>
<name>A0A542XED1_9MICO</name>
<feature type="binding site" evidence="7">
    <location>
        <position position="80"/>
    </location>
    <ligand>
        <name>Zn(2+)</name>
        <dbReference type="ChEBI" id="CHEBI:29105"/>
    </ligand>
</feature>
<evidence type="ECO:0000256" key="7">
    <source>
        <dbReference type="PIRSR" id="PIRSR604254-1"/>
    </source>
</evidence>
<feature type="transmembrane region" description="Helical" evidence="8">
    <location>
        <begin position="60"/>
        <end position="79"/>
    </location>
</feature>
<dbReference type="GO" id="GO:0140911">
    <property type="term" value="F:pore-forming activity"/>
    <property type="evidence" value="ECO:0007669"/>
    <property type="project" value="InterPro"/>
</dbReference>
<feature type="binding site" evidence="7">
    <location>
        <position position="213"/>
    </location>
    <ligand>
        <name>Zn(2+)</name>
        <dbReference type="ChEBI" id="CHEBI:29105"/>
    </ligand>
</feature>
<dbReference type="AlphaFoldDB" id="A0A542XED1"/>
<keyword evidence="4 8" id="KW-0812">Transmembrane</keyword>
<feature type="transmembrane region" description="Helical" evidence="8">
    <location>
        <begin position="173"/>
        <end position="196"/>
    </location>
</feature>
<dbReference type="GO" id="GO:0005886">
    <property type="term" value="C:plasma membrane"/>
    <property type="evidence" value="ECO:0007669"/>
    <property type="project" value="UniProtKB-SubCell"/>
</dbReference>
<dbReference type="NCBIfam" id="TIGR01065">
    <property type="entry name" value="hlyIII"/>
    <property type="match status" value="1"/>
</dbReference>
<dbReference type="Pfam" id="PF03006">
    <property type="entry name" value="HlyIII"/>
    <property type="match status" value="1"/>
</dbReference>
<protein>
    <submittedName>
        <fullName evidence="9">Hemolysin III</fullName>
    </submittedName>
</protein>
<dbReference type="EMBL" id="VFOK01000001">
    <property type="protein sequence ID" value="TQL34191.1"/>
    <property type="molecule type" value="Genomic_DNA"/>
</dbReference>
<evidence type="ECO:0000256" key="8">
    <source>
        <dbReference type="SAM" id="Phobius"/>
    </source>
</evidence>
<evidence type="ECO:0000256" key="6">
    <source>
        <dbReference type="ARBA" id="ARBA00023136"/>
    </source>
</evidence>
<feature type="transmembrane region" description="Helical" evidence="8">
    <location>
        <begin position="32"/>
        <end position="53"/>
    </location>
</feature>
<evidence type="ECO:0000256" key="3">
    <source>
        <dbReference type="ARBA" id="ARBA00022475"/>
    </source>
</evidence>
<evidence type="ECO:0000256" key="2">
    <source>
        <dbReference type="ARBA" id="ARBA00008488"/>
    </source>
</evidence>
<dbReference type="OrthoDB" id="9813689at2"/>
<feature type="transmembrane region" description="Helical" evidence="8">
    <location>
        <begin position="211"/>
        <end position="232"/>
    </location>
</feature>
<feature type="transmembrane region" description="Helical" evidence="8">
    <location>
        <begin position="148"/>
        <end position="166"/>
    </location>
</feature>
<feature type="transmembrane region" description="Helical" evidence="8">
    <location>
        <begin position="99"/>
        <end position="116"/>
    </location>
</feature>
<keyword evidence="5 8" id="KW-1133">Transmembrane helix</keyword>
<comment type="subcellular location">
    <subcellularLocation>
        <location evidence="1">Cell membrane</location>
        <topology evidence="1">Multi-pass membrane protein</topology>
    </subcellularLocation>
</comment>
<dbReference type="PANTHER" id="PTHR20855:SF3">
    <property type="entry name" value="LD03007P"/>
    <property type="match status" value="1"/>
</dbReference>
<feature type="binding site" evidence="7">
    <location>
        <position position="209"/>
    </location>
    <ligand>
        <name>Zn(2+)</name>
        <dbReference type="ChEBI" id="CHEBI:29105"/>
    </ligand>
</feature>
<dbReference type="Proteomes" id="UP000318336">
    <property type="component" value="Unassembled WGS sequence"/>
</dbReference>
<dbReference type="RefSeq" id="WP_142006280.1">
    <property type="nucleotide sequence ID" value="NZ_CAJTBP010000001.1"/>
</dbReference>
<evidence type="ECO:0000313" key="10">
    <source>
        <dbReference type="Proteomes" id="UP000318336"/>
    </source>
</evidence>
<evidence type="ECO:0000256" key="1">
    <source>
        <dbReference type="ARBA" id="ARBA00004651"/>
    </source>
</evidence>
<dbReference type="GO" id="GO:0046872">
    <property type="term" value="F:metal ion binding"/>
    <property type="evidence" value="ECO:0007669"/>
    <property type="project" value="UniProtKB-KW"/>
</dbReference>
<evidence type="ECO:0000313" key="9">
    <source>
        <dbReference type="EMBL" id="TQL34191.1"/>
    </source>
</evidence>
<accession>A0A542XED1</accession>
<gene>
    <name evidence="9" type="ORF">FB554_2351</name>
</gene>
<evidence type="ECO:0000256" key="4">
    <source>
        <dbReference type="ARBA" id="ARBA00022692"/>
    </source>
</evidence>
<keyword evidence="6 8" id="KW-0472">Membrane</keyword>
<keyword evidence="7" id="KW-0862">Zinc</keyword>
<dbReference type="InterPro" id="IPR005744">
    <property type="entry name" value="Hy-lIII"/>
</dbReference>
<dbReference type="InterPro" id="IPR004254">
    <property type="entry name" value="AdipoR/HlyIII-related"/>
</dbReference>